<evidence type="ECO:0000313" key="1">
    <source>
        <dbReference type="EMBL" id="AFR06924.1"/>
    </source>
</evidence>
<dbReference type="KEGG" id="nal:B005_3877"/>
<name>J7L7Y7_NOCAA</name>
<dbReference type="EMBL" id="CP003788">
    <property type="protein sequence ID" value="AFR06924.1"/>
    <property type="molecule type" value="Genomic_DNA"/>
</dbReference>
<sequence>MSRVGRGPFFVCAGCSVSGRSDTDGGFMSLISSCSRHISERVFRVNAYPVPI</sequence>
<proteinExistence type="predicted"/>
<dbReference type="AlphaFoldDB" id="J7L7Y7"/>
<dbReference type="Proteomes" id="UP000003779">
    <property type="component" value="Chromosome"/>
</dbReference>
<dbReference type="HOGENOM" id="CLU_3082352_0_0_11"/>
<reference evidence="1 2" key="1">
    <citation type="journal article" date="2012" name="J. Bacteriol.">
        <title>Whole-Genome Sequence of Nocardiopsis alba Strain ATCC BAA-2165, Associated with Honeybees.</title>
        <authorList>
            <person name="Qiao J."/>
            <person name="Chen L."/>
            <person name="Li Y."/>
            <person name="Wang J."/>
            <person name="Zhang W."/>
            <person name="Chen S."/>
        </authorList>
    </citation>
    <scope>NUCLEOTIDE SEQUENCE [LARGE SCALE GENOMIC DNA]</scope>
    <source>
        <strain evidence="2">ATCC BAA-2165 / BE74</strain>
    </source>
</reference>
<gene>
    <name evidence="1" type="ordered locus">B005_3877</name>
</gene>
<evidence type="ECO:0000313" key="2">
    <source>
        <dbReference type="Proteomes" id="UP000003779"/>
    </source>
</evidence>
<organism evidence="1 2">
    <name type="scientific">Nocardiopsis alba (strain ATCC BAA-2165 / BE74)</name>
    <dbReference type="NCBI Taxonomy" id="1205910"/>
    <lineage>
        <taxon>Bacteria</taxon>
        <taxon>Bacillati</taxon>
        <taxon>Actinomycetota</taxon>
        <taxon>Actinomycetes</taxon>
        <taxon>Streptosporangiales</taxon>
        <taxon>Nocardiopsidaceae</taxon>
        <taxon>Nocardiopsis</taxon>
    </lineage>
</organism>
<reference evidence="2" key="2">
    <citation type="submission" date="2012-08" db="EMBL/GenBank/DDBJ databases">
        <title>Whole-genome sequence of Nocardiopsis alba strain ATCC BAA-2165 associated with honeybees.</title>
        <authorList>
            <person name="Qiao J."/>
            <person name="Chen L."/>
            <person name="Li Y."/>
            <person name="Wang J."/>
            <person name="Zhang W."/>
            <person name="Chen S."/>
        </authorList>
    </citation>
    <scope>NUCLEOTIDE SEQUENCE [LARGE SCALE GENOMIC DNA]</scope>
    <source>
        <strain evidence="2">ATCC BAA-2165 / BE74</strain>
    </source>
</reference>
<dbReference type="STRING" id="1205910.B005_3877"/>
<protein>
    <submittedName>
        <fullName evidence="1">Uncharacterized protein</fullName>
    </submittedName>
</protein>
<accession>J7L7Y7</accession>